<sequence length="186" mass="21485">MTTYFIYTRKQRASALLLMLNAGVAFLLYIAAHKYLPTLTNDTHALTQLFDVVDIAIWVVEAILLGLALWFWFENKQIKVCVTPTTLSYFDPTFGDVSWQVKVSDITQLKQVSHTGQESISNLIVLKNGEHRQLMYSNYRGFDRRAFFDALVLANPNIIVPESIYSYKIQRPSWAKRIRKKFGLDE</sequence>
<dbReference type="RefSeq" id="WP_188927154.1">
    <property type="nucleotide sequence ID" value="NZ_BMQI01000085.1"/>
</dbReference>
<keyword evidence="1" id="KW-0472">Membrane</keyword>
<feature type="transmembrane region" description="Helical" evidence="1">
    <location>
        <begin position="12"/>
        <end position="32"/>
    </location>
</feature>
<evidence type="ECO:0000313" key="2">
    <source>
        <dbReference type="EMBL" id="MCL1107727.1"/>
    </source>
</evidence>
<gene>
    <name evidence="2" type="ORF">L2749_21240</name>
</gene>
<comment type="caution">
    <text evidence="2">The sequence shown here is derived from an EMBL/GenBank/DDBJ whole genome shotgun (WGS) entry which is preliminary data.</text>
</comment>
<feature type="transmembrane region" description="Helical" evidence="1">
    <location>
        <begin position="52"/>
        <end position="73"/>
    </location>
</feature>
<evidence type="ECO:0000256" key="1">
    <source>
        <dbReference type="SAM" id="Phobius"/>
    </source>
</evidence>
<keyword evidence="3" id="KW-1185">Reference proteome</keyword>
<accession>A0A9X2CFU2</accession>
<keyword evidence="1" id="KW-1133">Transmembrane helix</keyword>
<proteinExistence type="predicted"/>
<protein>
    <submittedName>
        <fullName evidence="2">Uncharacterized protein</fullName>
    </submittedName>
</protein>
<name>A0A9X2CFU2_9GAMM</name>
<dbReference type="EMBL" id="JAKILJ010000083">
    <property type="protein sequence ID" value="MCL1107727.1"/>
    <property type="molecule type" value="Genomic_DNA"/>
</dbReference>
<organism evidence="2 3">
    <name type="scientific">Shewanella algicola</name>
    <dbReference type="NCBI Taxonomy" id="640633"/>
    <lineage>
        <taxon>Bacteria</taxon>
        <taxon>Pseudomonadati</taxon>
        <taxon>Pseudomonadota</taxon>
        <taxon>Gammaproteobacteria</taxon>
        <taxon>Alteromonadales</taxon>
        <taxon>Shewanellaceae</taxon>
        <taxon>Shewanella</taxon>
    </lineage>
</organism>
<evidence type="ECO:0000313" key="3">
    <source>
        <dbReference type="Proteomes" id="UP001139408"/>
    </source>
</evidence>
<dbReference type="AlphaFoldDB" id="A0A9X2CFU2"/>
<reference evidence="2" key="1">
    <citation type="submission" date="2022-01" db="EMBL/GenBank/DDBJ databases">
        <title>Whole genome-based taxonomy of the Shewanellaceae.</title>
        <authorList>
            <person name="Martin-Rodriguez A.J."/>
        </authorList>
    </citation>
    <scope>NUCLEOTIDE SEQUENCE</scope>
    <source>
        <strain evidence="2">DSM 23803</strain>
    </source>
</reference>
<keyword evidence="1" id="KW-0812">Transmembrane</keyword>
<dbReference type="Proteomes" id="UP001139408">
    <property type="component" value="Unassembled WGS sequence"/>
</dbReference>